<evidence type="ECO:0000313" key="3">
    <source>
        <dbReference type="EMBL" id="CAF1230983.1"/>
    </source>
</evidence>
<dbReference type="Proteomes" id="UP000682733">
    <property type="component" value="Unassembled WGS sequence"/>
</dbReference>
<evidence type="ECO:0000313" key="5">
    <source>
        <dbReference type="EMBL" id="CAF4020187.1"/>
    </source>
</evidence>
<dbReference type="Proteomes" id="UP000681722">
    <property type="component" value="Unassembled WGS sequence"/>
</dbReference>
<dbReference type="InterPro" id="IPR000182">
    <property type="entry name" value="GNAT_dom"/>
</dbReference>
<evidence type="ECO:0000313" key="2">
    <source>
        <dbReference type="EMBL" id="CAF1211344.1"/>
    </source>
</evidence>
<proteinExistence type="predicted"/>
<keyword evidence="6" id="KW-1185">Reference proteome</keyword>
<dbReference type="Proteomes" id="UP000663829">
    <property type="component" value="Unassembled WGS sequence"/>
</dbReference>
<dbReference type="SUPFAM" id="SSF55729">
    <property type="entry name" value="Acyl-CoA N-acyltransferases (Nat)"/>
    <property type="match status" value="1"/>
</dbReference>
<dbReference type="EMBL" id="CAJNOQ010009667">
    <property type="protein sequence ID" value="CAF1230983.1"/>
    <property type="molecule type" value="Genomic_DNA"/>
</dbReference>
<dbReference type="Gene3D" id="3.40.630.30">
    <property type="match status" value="1"/>
</dbReference>
<dbReference type="GO" id="GO:0008999">
    <property type="term" value="F:protein-N-terminal-alanine acetyltransferase activity"/>
    <property type="evidence" value="ECO:0007669"/>
    <property type="project" value="TreeGrafter"/>
</dbReference>
<reference evidence="3" key="1">
    <citation type="submission" date="2021-02" db="EMBL/GenBank/DDBJ databases">
        <authorList>
            <person name="Nowell W R."/>
        </authorList>
    </citation>
    <scope>NUCLEOTIDE SEQUENCE</scope>
</reference>
<evidence type="ECO:0000313" key="4">
    <source>
        <dbReference type="EMBL" id="CAF3993637.1"/>
    </source>
</evidence>
<accession>A0A814YI14</accession>
<comment type="caution">
    <text evidence="3">The sequence shown here is derived from an EMBL/GenBank/DDBJ whole genome shotgun (WGS) entry which is preliminary data.</text>
</comment>
<evidence type="ECO:0000259" key="1">
    <source>
        <dbReference type="PROSITE" id="PS51186"/>
    </source>
</evidence>
<dbReference type="EMBL" id="CAJNOK010014754">
    <property type="protein sequence ID" value="CAF1211344.1"/>
    <property type="molecule type" value="Genomic_DNA"/>
</dbReference>
<organism evidence="3 6">
    <name type="scientific">Didymodactylos carnosus</name>
    <dbReference type="NCBI Taxonomy" id="1234261"/>
    <lineage>
        <taxon>Eukaryota</taxon>
        <taxon>Metazoa</taxon>
        <taxon>Spiralia</taxon>
        <taxon>Gnathifera</taxon>
        <taxon>Rotifera</taxon>
        <taxon>Eurotatoria</taxon>
        <taxon>Bdelloidea</taxon>
        <taxon>Philodinida</taxon>
        <taxon>Philodinidae</taxon>
        <taxon>Didymodactylos</taxon>
    </lineage>
</organism>
<dbReference type="PANTHER" id="PTHR43441:SF2">
    <property type="entry name" value="FAMILY ACETYLTRANSFERASE, PUTATIVE (AFU_ORTHOLOGUE AFUA_7G00850)-RELATED"/>
    <property type="match status" value="1"/>
</dbReference>
<dbReference type="AlphaFoldDB" id="A0A814YI14"/>
<dbReference type="InterPro" id="IPR051908">
    <property type="entry name" value="Ribosomal_N-acetyltransferase"/>
</dbReference>
<protein>
    <recommendedName>
        <fullName evidence="1">N-acetyltransferase domain-containing protein</fullName>
    </recommendedName>
</protein>
<dbReference type="FunFam" id="3.40.630.30:FF:000047">
    <property type="entry name" value="Acetyltransferase, GNAT family"/>
    <property type="match status" value="1"/>
</dbReference>
<gene>
    <name evidence="3" type="ORF">GPM918_LOCUS25173</name>
    <name evidence="2" type="ORF">OVA965_LOCUS24463</name>
    <name evidence="4" type="ORF">SRO942_LOCUS25178</name>
    <name evidence="5" type="ORF">TMI583_LOCUS25183</name>
</gene>
<feature type="domain" description="N-acetyltransferase" evidence="1">
    <location>
        <begin position="58"/>
        <end position="205"/>
    </location>
</feature>
<dbReference type="EMBL" id="CAJOBA010036290">
    <property type="protein sequence ID" value="CAF4020187.1"/>
    <property type="molecule type" value="Genomic_DNA"/>
</dbReference>
<evidence type="ECO:0000313" key="6">
    <source>
        <dbReference type="Proteomes" id="UP000663829"/>
    </source>
</evidence>
<dbReference type="InterPro" id="IPR016181">
    <property type="entry name" value="Acyl_CoA_acyltransferase"/>
</dbReference>
<dbReference type="GO" id="GO:1990189">
    <property type="term" value="F:protein N-terminal-serine acetyltransferase activity"/>
    <property type="evidence" value="ECO:0007669"/>
    <property type="project" value="TreeGrafter"/>
</dbReference>
<dbReference type="Pfam" id="PF13302">
    <property type="entry name" value="Acetyltransf_3"/>
    <property type="match status" value="1"/>
</dbReference>
<dbReference type="OrthoDB" id="41238at2759"/>
<sequence>MAQTSPVDDHSSSMIEQPVGDIVSDCTSRARPDANPEHHRLQGRYCRLELLNSNTSSTTIKQLYDAFKPMEQTHFTYLAYGPFETVDQFVEFIRKKELPSSNTILYSIIVNDRAVGFLSYLRIKEHQATIEIGHVNFSQQLVHTRQGTEAIYLLLQHAFDTLGYRRVEWQCYSLNANSRKAALRLGFQYEGTWLKAWICKGRSRDNVWHSIVDDEWPLVKQEFERWLNEDNFDANGQQLTRLNAAQVNPRRNKLSA</sequence>
<dbReference type="PANTHER" id="PTHR43441">
    <property type="entry name" value="RIBOSOMAL-PROTEIN-SERINE ACETYLTRANSFERASE"/>
    <property type="match status" value="1"/>
</dbReference>
<dbReference type="EMBL" id="CAJOBC010009671">
    <property type="protein sequence ID" value="CAF3993637.1"/>
    <property type="molecule type" value="Genomic_DNA"/>
</dbReference>
<name>A0A814YI14_9BILA</name>
<dbReference type="PROSITE" id="PS51186">
    <property type="entry name" value="GNAT"/>
    <property type="match status" value="1"/>
</dbReference>
<dbReference type="Proteomes" id="UP000677228">
    <property type="component" value="Unassembled WGS sequence"/>
</dbReference>